<proteinExistence type="predicted"/>
<dbReference type="Proteomes" id="UP000439123">
    <property type="component" value="Unassembled WGS sequence"/>
</dbReference>
<protein>
    <submittedName>
        <fullName evidence="1">Uncharacterized protein</fullName>
    </submittedName>
</protein>
<dbReference type="AlphaFoldDB" id="A0A653KY19"/>
<organism evidence="1 2">
    <name type="scientific">Aeromonas veronii</name>
    <dbReference type="NCBI Taxonomy" id="654"/>
    <lineage>
        <taxon>Bacteria</taxon>
        <taxon>Pseudomonadati</taxon>
        <taxon>Pseudomonadota</taxon>
        <taxon>Gammaproteobacteria</taxon>
        <taxon>Aeromonadales</taxon>
        <taxon>Aeromonadaceae</taxon>
        <taxon>Aeromonas</taxon>
    </lineage>
</organism>
<reference evidence="1 2" key="1">
    <citation type="submission" date="2019-10" db="EMBL/GenBank/DDBJ databases">
        <authorList>
            <person name="Karimi E."/>
        </authorList>
    </citation>
    <scope>NUCLEOTIDE SEQUENCE [LARGE SCALE GENOMIC DNA]</scope>
    <source>
        <strain evidence="1">Aeromonas sp. 8C</strain>
    </source>
</reference>
<sequence>MNGRYDPAGPRCADVELGRHVSADGPLRSGVNPLCHVLNDAHASPLNQCQRHESGQCVECQNGESGGLLFGHAINPSTIPRMSR</sequence>
<dbReference type="EMBL" id="CABWLC010000008">
    <property type="protein sequence ID" value="VXA84027.1"/>
    <property type="molecule type" value="Genomic_DNA"/>
</dbReference>
<name>A0A653KY19_AERVE</name>
<evidence type="ECO:0000313" key="2">
    <source>
        <dbReference type="Proteomes" id="UP000439123"/>
    </source>
</evidence>
<accession>A0A653KY19</accession>
<evidence type="ECO:0000313" key="1">
    <source>
        <dbReference type="EMBL" id="VXA84027.1"/>
    </source>
</evidence>
<gene>
    <name evidence="1" type="ORF">AERO8C_160180</name>
</gene>